<feature type="region of interest" description="Disordered" evidence="1">
    <location>
        <begin position="379"/>
        <end position="401"/>
    </location>
</feature>
<comment type="caution">
    <text evidence="2">The sequence shown here is derived from an EMBL/GenBank/DDBJ whole genome shotgun (WGS) entry which is preliminary data.</text>
</comment>
<organism evidence="2 3">
    <name type="scientific">Brevibacterium epidermidis</name>
    <dbReference type="NCBI Taxonomy" id="1698"/>
    <lineage>
        <taxon>Bacteria</taxon>
        <taxon>Bacillati</taxon>
        <taxon>Actinomycetota</taxon>
        <taxon>Actinomycetes</taxon>
        <taxon>Micrococcales</taxon>
        <taxon>Brevibacteriaceae</taxon>
        <taxon>Brevibacterium</taxon>
    </lineage>
</organism>
<evidence type="ECO:0000313" key="2">
    <source>
        <dbReference type="EMBL" id="MEY9257440.1"/>
    </source>
</evidence>
<sequence length="401" mass="41502">MRSRSVVLPATASLLPVPRIDAARVGGADHSPIDRTSADVYPALAGVSAAPAGNGAARAEVVHVFSAGFYLAVDDPYDPRGPGRRLLPILGPAALLLPFGLRVPQLGREHLATLRPGTPARVIPAASALRRGSHPPIVEDHAPSPRRIELSDFALDIVRTHRPLRVKARSWKGLDPATLAALAGHLRPGLSNLGSRAGDLASALLDEDVADSEAGVRALIGAGPGSTPSGDDALSGIALALRSTGRNPPLDLLSRTVEPIDLAHATPALSAALIRAAVAGHCVPEVAAAIEAAHRLLTAHRTEPPPRSAASETSAAGFLAVLSPLDRIGHSSGHDLFTGFHAVLTALTCSRPSRPKSSPLLPPPRPPSAAMIRIRVSDGPRESACIPTQHSSKGTHPCHVH</sequence>
<accession>A0ABV4EG03</accession>
<reference evidence="2 3" key="1">
    <citation type="submission" date="2024-07" db="EMBL/GenBank/DDBJ databases">
        <title>Mealworm larvae gut microbial communities from Newark, Delaware, USA.</title>
        <authorList>
            <person name="Blenner M."/>
        </authorList>
    </citation>
    <scope>NUCLEOTIDE SEQUENCE [LARGE SCALE GENOMIC DNA]</scope>
    <source>
        <strain evidence="2 3">UD i117</strain>
    </source>
</reference>
<dbReference type="EMBL" id="JBGBYS010000002">
    <property type="protein sequence ID" value="MEY9257440.1"/>
    <property type="molecule type" value="Genomic_DNA"/>
</dbReference>
<gene>
    <name evidence="2" type="ORF">ABH903_000450</name>
</gene>
<keyword evidence="3" id="KW-1185">Reference proteome</keyword>
<dbReference type="Proteomes" id="UP001565435">
    <property type="component" value="Unassembled WGS sequence"/>
</dbReference>
<protein>
    <recommendedName>
        <fullName evidence="4">DUF2877 domain-containing protein</fullName>
    </recommendedName>
</protein>
<evidence type="ECO:0000256" key="1">
    <source>
        <dbReference type="SAM" id="MobiDB-lite"/>
    </source>
</evidence>
<proteinExistence type="predicted"/>
<name>A0ABV4EG03_BREEP</name>
<evidence type="ECO:0000313" key="3">
    <source>
        <dbReference type="Proteomes" id="UP001565435"/>
    </source>
</evidence>
<dbReference type="InterPro" id="IPR021530">
    <property type="entry name" value="AllH-like"/>
</dbReference>
<evidence type="ECO:0008006" key="4">
    <source>
        <dbReference type="Google" id="ProtNLM"/>
    </source>
</evidence>
<dbReference type="Pfam" id="PF11392">
    <property type="entry name" value="AllH"/>
    <property type="match status" value="1"/>
</dbReference>